<reference evidence="3 4" key="1">
    <citation type="submission" date="2023-07" db="EMBL/GenBank/DDBJ databases">
        <title>Sorghum-associated microbial communities from plants grown in Nebraska, USA.</title>
        <authorList>
            <person name="Schachtman D."/>
        </authorList>
    </citation>
    <scope>NUCLEOTIDE SEQUENCE [LARGE SCALE GENOMIC DNA]</scope>
    <source>
        <strain evidence="3 4">584</strain>
    </source>
</reference>
<evidence type="ECO:0008006" key="5">
    <source>
        <dbReference type="Google" id="ProtNLM"/>
    </source>
</evidence>
<proteinExistence type="predicted"/>
<keyword evidence="2" id="KW-1133">Transmembrane helix</keyword>
<accession>A0ABU1K1B1</accession>
<sequence>MRVLLGLIILCLAAAGVIYGGVSLFFRHSSGLLDSAAPTKLSDIMPQLLAAVATVTAALVGGGVALINWLAQRDLASVQRKYLHDLEVKKSALSGQLEDKKSALSIELEREKAQIDVLKSEVSRNLALFQRAIDVIGRYASTVRTLRRGLFDPDRVEECETEMRSLLIEFDRTTDPFDSIQKFLTFGIYVKERAERKSTPQGFKDLWAEKLRGERVSTTFARFEDNALVAIRRTREACLADNALSTS</sequence>
<name>A0ABU1K1B1_9PROT</name>
<keyword evidence="1" id="KW-0175">Coiled coil</keyword>
<dbReference type="RefSeq" id="WP_309801756.1">
    <property type="nucleotide sequence ID" value="NZ_JAVDPW010000018.1"/>
</dbReference>
<keyword evidence="4" id="KW-1185">Reference proteome</keyword>
<keyword evidence="2" id="KW-0812">Transmembrane</keyword>
<keyword evidence="2" id="KW-0472">Membrane</keyword>
<feature type="transmembrane region" description="Helical" evidence="2">
    <location>
        <begin position="44"/>
        <end position="71"/>
    </location>
</feature>
<organism evidence="3 4">
    <name type="scientific">Inquilinus ginsengisoli</name>
    <dbReference type="NCBI Taxonomy" id="363840"/>
    <lineage>
        <taxon>Bacteria</taxon>
        <taxon>Pseudomonadati</taxon>
        <taxon>Pseudomonadota</taxon>
        <taxon>Alphaproteobacteria</taxon>
        <taxon>Rhodospirillales</taxon>
        <taxon>Rhodospirillaceae</taxon>
        <taxon>Inquilinus</taxon>
    </lineage>
</organism>
<gene>
    <name evidence="3" type="ORF">E9232_006851</name>
</gene>
<protein>
    <recommendedName>
        <fullName evidence="5">DUF3450 domain-containing protein</fullName>
    </recommendedName>
</protein>
<evidence type="ECO:0000256" key="1">
    <source>
        <dbReference type="SAM" id="Coils"/>
    </source>
</evidence>
<comment type="caution">
    <text evidence="3">The sequence shown here is derived from an EMBL/GenBank/DDBJ whole genome shotgun (WGS) entry which is preliminary data.</text>
</comment>
<evidence type="ECO:0000313" key="3">
    <source>
        <dbReference type="EMBL" id="MDR6294297.1"/>
    </source>
</evidence>
<evidence type="ECO:0000313" key="4">
    <source>
        <dbReference type="Proteomes" id="UP001262410"/>
    </source>
</evidence>
<dbReference type="EMBL" id="JAVDPW010000018">
    <property type="protein sequence ID" value="MDR6294297.1"/>
    <property type="molecule type" value="Genomic_DNA"/>
</dbReference>
<dbReference type="Proteomes" id="UP001262410">
    <property type="component" value="Unassembled WGS sequence"/>
</dbReference>
<feature type="coiled-coil region" evidence="1">
    <location>
        <begin position="94"/>
        <end position="121"/>
    </location>
</feature>
<evidence type="ECO:0000256" key="2">
    <source>
        <dbReference type="SAM" id="Phobius"/>
    </source>
</evidence>